<sequence length="116" mass="11964">MDINTQYSQSSALTTQATRDLKAPKSAESAEPKSVTTPDRDSDSDNQAVGDTVSFSQASLRLAQSQSKTDAQPALNSSAEARRAAEDLVSSSAANPAAFYAAQGNGTRINVGGLLG</sequence>
<dbReference type="Proteomes" id="UP000077628">
    <property type="component" value="Unassembled WGS sequence"/>
</dbReference>
<name>A0A177NJW0_9GAMM</name>
<reference evidence="3" key="1">
    <citation type="submission" date="2016-03" db="EMBL/GenBank/DDBJ databases">
        <authorList>
            <person name="Heylen K."/>
            <person name="De Vos P."/>
            <person name="Vekeman B."/>
        </authorList>
    </citation>
    <scope>NUCLEOTIDE SEQUENCE [LARGE SCALE GENOMIC DNA]</scope>
    <source>
        <strain evidence="3">R-45383</strain>
    </source>
</reference>
<feature type="compositionally biased region" description="Polar residues" evidence="1">
    <location>
        <begin position="68"/>
        <end position="79"/>
    </location>
</feature>
<organism evidence="2 3">
    <name type="scientific">Methylomonas koyamae</name>
    <dbReference type="NCBI Taxonomy" id="702114"/>
    <lineage>
        <taxon>Bacteria</taxon>
        <taxon>Pseudomonadati</taxon>
        <taxon>Pseudomonadota</taxon>
        <taxon>Gammaproteobacteria</taxon>
        <taxon>Methylococcales</taxon>
        <taxon>Methylococcaceae</taxon>
        <taxon>Methylomonas</taxon>
    </lineage>
</organism>
<evidence type="ECO:0000313" key="3">
    <source>
        <dbReference type="Proteomes" id="UP000077628"/>
    </source>
</evidence>
<feature type="region of interest" description="Disordered" evidence="1">
    <location>
        <begin position="1"/>
        <end position="82"/>
    </location>
</feature>
<dbReference type="EMBL" id="LUUK01000169">
    <property type="protein sequence ID" value="OAI18348.1"/>
    <property type="molecule type" value="Genomic_DNA"/>
</dbReference>
<feature type="compositionally biased region" description="Low complexity" evidence="1">
    <location>
        <begin position="54"/>
        <end position="67"/>
    </location>
</feature>
<comment type="caution">
    <text evidence="2">The sequence shown here is derived from an EMBL/GenBank/DDBJ whole genome shotgun (WGS) entry which is preliminary data.</text>
</comment>
<feature type="compositionally biased region" description="Polar residues" evidence="1">
    <location>
        <begin position="1"/>
        <end position="18"/>
    </location>
</feature>
<keyword evidence="3" id="KW-1185">Reference proteome</keyword>
<protein>
    <submittedName>
        <fullName evidence="2">Uncharacterized protein</fullName>
    </submittedName>
</protein>
<evidence type="ECO:0000313" key="2">
    <source>
        <dbReference type="EMBL" id="OAI18348.1"/>
    </source>
</evidence>
<dbReference type="AlphaFoldDB" id="A0A177NJW0"/>
<dbReference type="RefSeq" id="WP_064028696.1">
    <property type="nucleotide sequence ID" value="NZ_LUUK01000169.1"/>
</dbReference>
<accession>A0A177NJW0</accession>
<evidence type="ECO:0000256" key="1">
    <source>
        <dbReference type="SAM" id="MobiDB-lite"/>
    </source>
</evidence>
<feature type="compositionally biased region" description="Basic and acidic residues" evidence="1">
    <location>
        <begin position="19"/>
        <end position="31"/>
    </location>
</feature>
<proteinExistence type="predicted"/>
<gene>
    <name evidence="2" type="ORF">A1355_00300</name>
</gene>